<reference evidence="2" key="1">
    <citation type="submission" date="2016-04" db="EMBL/GenBank/DDBJ databases">
        <authorList>
            <person name="Evans L.H."/>
            <person name="Alamgir A."/>
            <person name="Owens N."/>
            <person name="Weber N.D."/>
            <person name="Virtaneva K."/>
            <person name="Barbian K."/>
            <person name="Babar A."/>
            <person name="Rosenke K."/>
        </authorList>
    </citation>
    <scope>NUCLEOTIDE SEQUENCE</scope>
    <source>
        <strain evidence="2">86</strain>
    </source>
</reference>
<accession>A0A212K2G2</accession>
<dbReference type="Pfam" id="PF12728">
    <property type="entry name" value="HTH_17"/>
    <property type="match status" value="1"/>
</dbReference>
<dbReference type="EMBL" id="FLUO01000001">
    <property type="protein sequence ID" value="SBW05798.1"/>
    <property type="molecule type" value="Genomic_DNA"/>
</dbReference>
<organism evidence="2">
    <name type="scientific">uncultured Alphaproteobacteria bacterium</name>
    <dbReference type="NCBI Taxonomy" id="91750"/>
    <lineage>
        <taxon>Bacteria</taxon>
        <taxon>Pseudomonadati</taxon>
        <taxon>Pseudomonadota</taxon>
        <taxon>Alphaproteobacteria</taxon>
        <taxon>environmental samples</taxon>
    </lineage>
</organism>
<name>A0A212K2G2_9PROT</name>
<gene>
    <name evidence="2" type="ORF">KL86APRO_12026</name>
</gene>
<dbReference type="InterPro" id="IPR041657">
    <property type="entry name" value="HTH_17"/>
</dbReference>
<evidence type="ECO:0000259" key="1">
    <source>
        <dbReference type="Pfam" id="PF12728"/>
    </source>
</evidence>
<feature type="domain" description="Helix-turn-helix" evidence="1">
    <location>
        <begin position="3"/>
        <end position="51"/>
    </location>
</feature>
<proteinExistence type="predicted"/>
<sequence>MQYLSISEFRARFGIGSTLTYELLKTGKLRAVKIGRCTRISLESAEAWAKSLPSAFPTADDAA</sequence>
<protein>
    <submittedName>
        <fullName evidence="2">Phage excisionase</fullName>
    </submittedName>
</protein>
<dbReference type="AlphaFoldDB" id="A0A212K2G2"/>
<evidence type="ECO:0000313" key="2">
    <source>
        <dbReference type="EMBL" id="SBW05798.1"/>
    </source>
</evidence>